<dbReference type="HOGENOM" id="CLU_200908_1_0_11"/>
<dbReference type="InterPro" id="IPR009409">
    <property type="entry name" value="DUF1059"/>
</dbReference>
<sequence length="57" mass="6083">MMKKFRCGDVVPGCTRAFTGSVDEILLAVAGHARADHGLVEVPEELVVQVRSAMVDA</sequence>
<evidence type="ECO:0000313" key="1">
    <source>
        <dbReference type="EMBL" id="ABS03919.1"/>
    </source>
</evidence>
<keyword evidence="2" id="KW-1185">Reference proteome</keyword>
<gene>
    <name evidence="1" type="ordered locus">Krad_2440</name>
</gene>
<dbReference type="Proteomes" id="UP000001116">
    <property type="component" value="Chromosome"/>
</dbReference>
<evidence type="ECO:0000313" key="2">
    <source>
        <dbReference type="Proteomes" id="UP000001116"/>
    </source>
</evidence>
<dbReference type="EMBL" id="CP000750">
    <property type="protein sequence ID" value="ABS03919.1"/>
    <property type="molecule type" value="Genomic_DNA"/>
</dbReference>
<name>A6WAT0_KINRD</name>
<protein>
    <recommendedName>
        <fullName evidence="3">Small metal-binding protein</fullName>
    </recommendedName>
</protein>
<organism evidence="1 2">
    <name type="scientific">Kineococcus radiotolerans (strain ATCC BAA-149 / DSM 14245 / SRS30216)</name>
    <dbReference type="NCBI Taxonomy" id="266940"/>
    <lineage>
        <taxon>Bacteria</taxon>
        <taxon>Bacillati</taxon>
        <taxon>Actinomycetota</taxon>
        <taxon>Actinomycetes</taxon>
        <taxon>Kineosporiales</taxon>
        <taxon>Kineosporiaceae</taxon>
        <taxon>Kineococcus</taxon>
    </lineage>
</organism>
<dbReference type="KEGG" id="kra:Krad_2440"/>
<accession>A6WAT0</accession>
<dbReference type="RefSeq" id="WP_012087865.1">
    <property type="nucleotide sequence ID" value="NC_009664.2"/>
</dbReference>
<proteinExistence type="predicted"/>
<evidence type="ECO:0008006" key="3">
    <source>
        <dbReference type="Google" id="ProtNLM"/>
    </source>
</evidence>
<dbReference type="AlphaFoldDB" id="A6WAT0"/>
<dbReference type="Pfam" id="PF06348">
    <property type="entry name" value="DUF1059"/>
    <property type="match status" value="1"/>
</dbReference>
<dbReference type="eggNOG" id="COG5466">
    <property type="taxonomic scope" value="Bacteria"/>
</dbReference>
<reference evidence="2" key="1">
    <citation type="journal article" date="2008" name="PLoS ONE">
        <title>Survival in nuclear waste, extreme resistance, and potential applications gleaned from the genome sequence of Kineococcus radiotolerans SRS30216.</title>
        <authorList>
            <person name="Bagwell C.E."/>
            <person name="Bhat S."/>
            <person name="Hawkins G.M."/>
            <person name="Smith B.W."/>
            <person name="Biswas T."/>
            <person name="Hoover T.R."/>
            <person name="Saunders E."/>
            <person name="Han C.S."/>
            <person name="Tsodikov O.V."/>
            <person name="Shimkets L.J."/>
        </authorList>
    </citation>
    <scope>NUCLEOTIDE SEQUENCE [LARGE SCALE GENOMIC DNA]</scope>
    <source>
        <strain evidence="2">ATCC BAA-149 / DSM 14245 / SRS30216</strain>
    </source>
</reference>